<evidence type="ECO:0000313" key="2">
    <source>
        <dbReference type="EMBL" id="QLQ33178.1"/>
    </source>
</evidence>
<dbReference type="AlphaFoldDB" id="A0A7L6AW08"/>
<dbReference type="KEGG" id="this:HZT40_18065"/>
<dbReference type="Proteomes" id="UP000510621">
    <property type="component" value="Chromosome"/>
</dbReference>
<dbReference type="Pfam" id="PF20703">
    <property type="entry name" value="nSTAND1"/>
    <property type="match status" value="1"/>
</dbReference>
<evidence type="ECO:0000259" key="1">
    <source>
        <dbReference type="Pfam" id="PF20703"/>
    </source>
</evidence>
<dbReference type="InterPro" id="IPR049052">
    <property type="entry name" value="nSTAND1"/>
</dbReference>
<protein>
    <recommendedName>
        <fullName evidence="1">Novel STAND NTPase 1 domain-containing protein</fullName>
    </recommendedName>
</protein>
<sequence length="201" mass="22920">MGFCSFFTRQPLIVVLDQFEEFFRYQKGRALFEPFLQQLTGVFSNNTLPVHLVFSMREDFALELDAFKKFVPLSVFNNLYRLDKLGKAAAQEAILAPLKPTGFRYEPELQAQLLQDLLSRDLKRDANSPLADMTESVDPPYLQIVCSQLWEREAANPDKILRMKTYQAAGGAAGLLENYIRNTLQGFSEKTKCWLPAPSTI</sequence>
<accession>A0A7L6AW08</accession>
<name>A0A7L6AW08_9GAMM</name>
<gene>
    <name evidence="2" type="ORF">HZT40_18065</name>
</gene>
<keyword evidence="3" id="KW-1185">Reference proteome</keyword>
<evidence type="ECO:0000313" key="3">
    <source>
        <dbReference type="Proteomes" id="UP000510621"/>
    </source>
</evidence>
<reference evidence="2" key="1">
    <citation type="submission" date="2020-06" db="EMBL/GenBank/DDBJ databases">
        <title>Analysis procedures for assessing recovery of high quality, complete, closed genomes from Nanopore long read metagenome sequencing.</title>
        <authorList>
            <person name="Bessarab I."/>
            <person name="Arumugam K."/>
            <person name="Haryono M."/>
            <person name="Liu X."/>
            <person name="Roy S."/>
            <person name="Zuniga-Montanez R.E."/>
            <person name="Qiu G."/>
            <person name="Drautz-Moses D.I."/>
            <person name="Law Y.Y."/>
            <person name="Wuertz S."/>
            <person name="Lauro F.M."/>
            <person name="Huson D.H."/>
            <person name="Williams R.B."/>
        </authorList>
    </citation>
    <scope>NUCLEOTIDE SEQUENCE [LARGE SCALE GENOMIC DNA]</scope>
    <source>
        <strain evidence="2">SSD2</strain>
    </source>
</reference>
<organism evidence="2 3">
    <name type="scientific">Candidatus Thiothrix singaporensis</name>
    <dbReference type="NCBI Taxonomy" id="2799669"/>
    <lineage>
        <taxon>Bacteria</taxon>
        <taxon>Pseudomonadati</taxon>
        <taxon>Pseudomonadota</taxon>
        <taxon>Gammaproteobacteria</taxon>
        <taxon>Thiotrichales</taxon>
        <taxon>Thiotrichaceae</taxon>
        <taxon>Thiothrix</taxon>
    </lineage>
</organism>
<dbReference type="EMBL" id="CP059265">
    <property type="protein sequence ID" value="QLQ33178.1"/>
    <property type="molecule type" value="Genomic_DNA"/>
</dbReference>
<proteinExistence type="predicted"/>
<feature type="domain" description="Novel STAND NTPase 1" evidence="1">
    <location>
        <begin position="10"/>
        <end position="192"/>
    </location>
</feature>